<feature type="non-terminal residue" evidence="2">
    <location>
        <position position="119"/>
    </location>
</feature>
<dbReference type="PANTHER" id="PTHR43833:SF9">
    <property type="entry name" value="POTASSIUM CHANNEL PROTEIN YUGO-RELATED"/>
    <property type="match status" value="1"/>
</dbReference>
<name>X0ZGD1_9ZZZZ</name>
<evidence type="ECO:0000259" key="1">
    <source>
        <dbReference type="Pfam" id="PF02254"/>
    </source>
</evidence>
<evidence type="ECO:0000313" key="2">
    <source>
        <dbReference type="EMBL" id="GAG68705.1"/>
    </source>
</evidence>
<dbReference type="PANTHER" id="PTHR43833">
    <property type="entry name" value="POTASSIUM CHANNEL PROTEIN 2-RELATED-RELATED"/>
    <property type="match status" value="1"/>
</dbReference>
<dbReference type="Pfam" id="PF02254">
    <property type="entry name" value="TrkA_N"/>
    <property type="match status" value="1"/>
</dbReference>
<dbReference type="EMBL" id="BART01008097">
    <property type="protein sequence ID" value="GAG68705.1"/>
    <property type="molecule type" value="Genomic_DNA"/>
</dbReference>
<proteinExistence type="predicted"/>
<dbReference type="SUPFAM" id="SSF51735">
    <property type="entry name" value="NAD(P)-binding Rossmann-fold domains"/>
    <property type="match status" value="1"/>
</dbReference>
<organism evidence="2">
    <name type="scientific">marine sediment metagenome</name>
    <dbReference type="NCBI Taxonomy" id="412755"/>
    <lineage>
        <taxon>unclassified sequences</taxon>
        <taxon>metagenomes</taxon>
        <taxon>ecological metagenomes</taxon>
    </lineage>
</organism>
<accession>X0ZGD1</accession>
<dbReference type="InterPro" id="IPR036291">
    <property type="entry name" value="NAD(P)-bd_dom_sf"/>
</dbReference>
<dbReference type="GO" id="GO:0006813">
    <property type="term" value="P:potassium ion transport"/>
    <property type="evidence" value="ECO:0007669"/>
    <property type="project" value="InterPro"/>
</dbReference>
<dbReference type="InterPro" id="IPR050721">
    <property type="entry name" value="Trk_Ktr_HKT_K-transport"/>
</dbReference>
<comment type="caution">
    <text evidence="2">The sequence shown here is derived from an EMBL/GenBank/DDBJ whole genome shotgun (WGS) entry which is preliminary data.</text>
</comment>
<sequence>MLKAGIKRAQGLVAALATDTDNVFLVLTARQLAPEIFIMARSSQETAKIKLRAADANSVESPYEMGAVSMAHRIIRPTVTSFLDLAFAHKRRDIQMEEIPVSSASELVNIQLKDSGIRQ</sequence>
<dbReference type="AlphaFoldDB" id="X0ZGD1"/>
<feature type="domain" description="RCK N-terminal" evidence="1">
    <location>
        <begin position="2"/>
        <end position="62"/>
    </location>
</feature>
<dbReference type="InterPro" id="IPR003148">
    <property type="entry name" value="RCK_N"/>
</dbReference>
<dbReference type="Gene3D" id="3.40.50.720">
    <property type="entry name" value="NAD(P)-binding Rossmann-like Domain"/>
    <property type="match status" value="1"/>
</dbReference>
<gene>
    <name evidence="2" type="ORF">S01H4_18286</name>
</gene>
<protein>
    <recommendedName>
        <fullName evidence="1">RCK N-terminal domain-containing protein</fullName>
    </recommendedName>
</protein>
<reference evidence="2" key="1">
    <citation type="journal article" date="2014" name="Front. Microbiol.">
        <title>High frequency of phylogenetically diverse reductive dehalogenase-homologous genes in deep subseafloor sedimentary metagenomes.</title>
        <authorList>
            <person name="Kawai M."/>
            <person name="Futagami T."/>
            <person name="Toyoda A."/>
            <person name="Takaki Y."/>
            <person name="Nishi S."/>
            <person name="Hori S."/>
            <person name="Arai W."/>
            <person name="Tsubouchi T."/>
            <person name="Morono Y."/>
            <person name="Uchiyama I."/>
            <person name="Ito T."/>
            <person name="Fujiyama A."/>
            <person name="Inagaki F."/>
            <person name="Takami H."/>
        </authorList>
    </citation>
    <scope>NUCLEOTIDE SEQUENCE</scope>
    <source>
        <strain evidence="2">Expedition CK06-06</strain>
    </source>
</reference>